<sequence length="300" mass="35060">MENDFLWFLLAVVLIYSLYRIFMFIIKKILYKRKYPVNAVNVLKLLIRVFTIILYTIALIVIIEIPDEYLISLTSIGGIIIGFAATEIMSQIISGIYIITAKPFGVNDLIQLGDTEGIVLEIGMNYTVVQRIDGTLVKIPNKKILDSNVKDYTIEMKDELEKNEINKDTLEKIKEISKSTEKRKKSKISSLLSKDNKRNFKKLYKNFTELILEQEITRYTFKIQVYFDVKPEIMLRKLDLICKKYESIYKYKPLYSITNLSYRATIQFIITCPDALVIVDQQEKLIKDIVDILYQEEEII</sequence>
<dbReference type="InterPro" id="IPR006685">
    <property type="entry name" value="MscS_channel_2nd"/>
</dbReference>
<proteinExistence type="inferred from homology"/>
<dbReference type="InterPro" id="IPR010920">
    <property type="entry name" value="LSM_dom_sf"/>
</dbReference>
<dbReference type="PANTHER" id="PTHR30221">
    <property type="entry name" value="SMALL-CONDUCTANCE MECHANOSENSITIVE CHANNEL"/>
    <property type="match status" value="1"/>
</dbReference>
<dbReference type="GO" id="GO:0016020">
    <property type="term" value="C:membrane"/>
    <property type="evidence" value="ECO:0007669"/>
    <property type="project" value="UniProtKB-SubCell"/>
</dbReference>
<evidence type="ECO:0000256" key="2">
    <source>
        <dbReference type="ARBA" id="ARBA00008017"/>
    </source>
</evidence>
<keyword evidence="5" id="KW-0472">Membrane</keyword>
<organism evidence="6 7">
    <name type="scientific">Promethearchaeum syntrophicum</name>
    <dbReference type="NCBI Taxonomy" id="2594042"/>
    <lineage>
        <taxon>Archaea</taxon>
        <taxon>Promethearchaeati</taxon>
        <taxon>Promethearchaeota</taxon>
        <taxon>Promethearchaeia</taxon>
        <taxon>Promethearchaeales</taxon>
        <taxon>Promethearchaeaceae</taxon>
        <taxon>Promethearchaeum</taxon>
    </lineage>
</organism>
<dbReference type="Pfam" id="PF00924">
    <property type="entry name" value="MS_channel_2nd"/>
    <property type="match status" value="1"/>
</dbReference>
<dbReference type="PANTHER" id="PTHR30221:SF1">
    <property type="entry name" value="SMALL-CONDUCTANCE MECHANOSENSITIVE CHANNEL"/>
    <property type="match status" value="1"/>
</dbReference>
<evidence type="ECO:0000256" key="5">
    <source>
        <dbReference type="ARBA" id="ARBA00023136"/>
    </source>
</evidence>
<evidence type="ECO:0000256" key="4">
    <source>
        <dbReference type="ARBA" id="ARBA00022989"/>
    </source>
</evidence>
<comment type="subcellular location">
    <subcellularLocation>
        <location evidence="1">Membrane</location>
        <topology evidence="1">Multi-pass membrane protein</topology>
    </subcellularLocation>
</comment>
<comment type="similarity">
    <text evidence="2">Belongs to the MscS (TC 1.A.23) family.</text>
</comment>
<dbReference type="AlphaFoldDB" id="A0A5B9DDP0"/>
<dbReference type="GO" id="GO:0008381">
    <property type="term" value="F:mechanosensitive monoatomic ion channel activity"/>
    <property type="evidence" value="ECO:0007669"/>
    <property type="project" value="InterPro"/>
</dbReference>
<dbReference type="KEGG" id="psyt:DSAG12_02829"/>
<dbReference type="InterPro" id="IPR023408">
    <property type="entry name" value="MscS_beta-dom_sf"/>
</dbReference>
<reference evidence="6 7" key="2">
    <citation type="journal article" date="2024" name="Int. J. Syst. Evol. Microbiol.">
        <title>Promethearchaeum syntrophicum gen. nov., sp. nov., an anaerobic, obligately syntrophic archaeon, the first isolate of the lineage 'Asgard' archaea, and proposal of the new archaeal phylum Promethearchaeota phyl. nov. and kingdom Promethearchaeati regn. nov.</title>
        <authorList>
            <person name="Imachi H."/>
            <person name="Nobu M.K."/>
            <person name="Kato S."/>
            <person name="Takaki Y."/>
            <person name="Miyazaki M."/>
            <person name="Miyata M."/>
            <person name="Ogawara M."/>
            <person name="Saito Y."/>
            <person name="Sakai S."/>
            <person name="Tahara Y.O."/>
            <person name="Takano Y."/>
            <person name="Tasumi E."/>
            <person name="Uematsu K."/>
            <person name="Yoshimura T."/>
            <person name="Itoh T."/>
            <person name="Ohkuma M."/>
            <person name="Takai K."/>
        </authorList>
    </citation>
    <scope>NUCLEOTIDE SEQUENCE [LARGE SCALE GENOMIC DNA]</scope>
    <source>
        <strain evidence="6 7">MK-D1</strain>
    </source>
</reference>
<dbReference type="Gene3D" id="1.10.287.1260">
    <property type="match status" value="1"/>
</dbReference>
<dbReference type="EMBL" id="CP042905">
    <property type="protein sequence ID" value="QEE16997.2"/>
    <property type="molecule type" value="Genomic_DNA"/>
</dbReference>
<dbReference type="SUPFAM" id="SSF50182">
    <property type="entry name" value="Sm-like ribonucleoproteins"/>
    <property type="match status" value="1"/>
</dbReference>
<keyword evidence="4" id="KW-1133">Transmembrane helix</keyword>
<keyword evidence="3" id="KW-0812">Transmembrane</keyword>
<dbReference type="InterPro" id="IPR045275">
    <property type="entry name" value="MscS_archaea/bacteria_type"/>
</dbReference>
<name>A0A5B9DDP0_9ARCH</name>
<accession>A0A5B9DDP0</accession>
<evidence type="ECO:0000313" key="7">
    <source>
        <dbReference type="Proteomes" id="UP000321408"/>
    </source>
</evidence>
<dbReference type="SUPFAM" id="SSF82861">
    <property type="entry name" value="Mechanosensitive channel protein MscS (YggB), transmembrane region"/>
    <property type="match status" value="1"/>
</dbReference>
<evidence type="ECO:0000256" key="1">
    <source>
        <dbReference type="ARBA" id="ARBA00004141"/>
    </source>
</evidence>
<keyword evidence="7" id="KW-1185">Reference proteome</keyword>
<gene>
    <name evidence="6" type="ORF">DSAG12_02829</name>
</gene>
<dbReference type="Gene3D" id="2.30.30.60">
    <property type="match status" value="1"/>
</dbReference>
<dbReference type="InterPro" id="IPR011014">
    <property type="entry name" value="MscS_channel_TM-2"/>
</dbReference>
<evidence type="ECO:0000313" key="6">
    <source>
        <dbReference type="EMBL" id="QEE16997.2"/>
    </source>
</evidence>
<reference evidence="6 7" key="1">
    <citation type="journal article" date="2020" name="Nature">
        <title>Isolation of an archaeon at the prokaryote-eukaryote interface.</title>
        <authorList>
            <person name="Imachi H."/>
            <person name="Nobu M.K."/>
            <person name="Nakahara N."/>
            <person name="Morono Y."/>
            <person name="Ogawara M."/>
            <person name="Takaki Y."/>
            <person name="Takano Y."/>
            <person name="Uematsu K."/>
            <person name="Ikuta T."/>
            <person name="Ito M."/>
            <person name="Matsui Y."/>
            <person name="Miyazaki M."/>
            <person name="Murata K."/>
            <person name="Saito Y."/>
            <person name="Sakai S."/>
            <person name="Song C."/>
            <person name="Tasumi E."/>
            <person name="Yamanaka Y."/>
            <person name="Yamaguchi T."/>
            <person name="Kamagata Y."/>
            <person name="Tamaki H."/>
            <person name="Takai K."/>
        </authorList>
    </citation>
    <scope>NUCLEOTIDE SEQUENCE [LARGE SCALE GENOMIC DNA]</scope>
    <source>
        <strain evidence="6 7">MK-D1</strain>
    </source>
</reference>
<protein>
    <submittedName>
        <fullName evidence="6">Mechanosensitive ion channel domain-containing protein</fullName>
    </submittedName>
</protein>
<evidence type="ECO:0000256" key="3">
    <source>
        <dbReference type="ARBA" id="ARBA00022692"/>
    </source>
</evidence>
<dbReference type="Proteomes" id="UP000321408">
    <property type="component" value="Chromosome"/>
</dbReference>